<keyword evidence="3" id="KW-1185">Reference proteome</keyword>
<comment type="caution">
    <text evidence="2">The sequence shown here is derived from an EMBL/GenBank/DDBJ whole genome shotgun (WGS) entry which is preliminary data.</text>
</comment>
<organism evidence="2 3">
    <name type="scientific">Punica granatum</name>
    <name type="common">Pomegranate</name>
    <dbReference type="NCBI Taxonomy" id="22663"/>
    <lineage>
        <taxon>Eukaryota</taxon>
        <taxon>Viridiplantae</taxon>
        <taxon>Streptophyta</taxon>
        <taxon>Embryophyta</taxon>
        <taxon>Tracheophyta</taxon>
        <taxon>Spermatophyta</taxon>
        <taxon>Magnoliopsida</taxon>
        <taxon>eudicotyledons</taxon>
        <taxon>Gunneridae</taxon>
        <taxon>Pentapetalae</taxon>
        <taxon>rosids</taxon>
        <taxon>malvids</taxon>
        <taxon>Myrtales</taxon>
        <taxon>Lythraceae</taxon>
        <taxon>Punica</taxon>
    </lineage>
</organism>
<evidence type="ECO:0000256" key="1">
    <source>
        <dbReference type="SAM" id="MobiDB-lite"/>
    </source>
</evidence>
<name>A0A2I0KCA6_PUNGR</name>
<proteinExistence type="predicted"/>
<protein>
    <submittedName>
        <fullName evidence="2">Uncharacterized protein</fullName>
    </submittedName>
</protein>
<accession>A0A2I0KCA6</accession>
<evidence type="ECO:0000313" key="3">
    <source>
        <dbReference type="Proteomes" id="UP000233551"/>
    </source>
</evidence>
<gene>
    <name evidence="2" type="ORF">CRG98_013428</name>
</gene>
<dbReference type="EMBL" id="PGOL01000684">
    <property type="protein sequence ID" value="PKI66175.1"/>
    <property type="molecule type" value="Genomic_DNA"/>
</dbReference>
<reference evidence="2 3" key="1">
    <citation type="submission" date="2017-11" db="EMBL/GenBank/DDBJ databases">
        <title>De-novo sequencing of pomegranate (Punica granatum L.) genome.</title>
        <authorList>
            <person name="Akparov Z."/>
            <person name="Amiraslanov A."/>
            <person name="Hajiyeva S."/>
            <person name="Abbasov M."/>
            <person name="Kaur K."/>
            <person name="Hamwieh A."/>
            <person name="Solovyev V."/>
            <person name="Salamov A."/>
            <person name="Braich B."/>
            <person name="Kosarev P."/>
            <person name="Mahmoud A."/>
            <person name="Hajiyev E."/>
            <person name="Babayeva S."/>
            <person name="Izzatullayeva V."/>
            <person name="Mammadov A."/>
            <person name="Mammadov A."/>
            <person name="Sharifova S."/>
            <person name="Ojaghi J."/>
            <person name="Eynullazada K."/>
            <person name="Bayramov B."/>
            <person name="Abdulazimova A."/>
            <person name="Shahmuradov I."/>
        </authorList>
    </citation>
    <scope>NUCLEOTIDE SEQUENCE [LARGE SCALE GENOMIC DNA]</scope>
    <source>
        <strain evidence="3">cv. AG2017</strain>
        <tissue evidence="2">Leaf</tissue>
    </source>
</reference>
<dbReference type="Proteomes" id="UP000233551">
    <property type="component" value="Unassembled WGS sequence"/>
</dbReference>
<evidence type="ECO:0000313" key="2">
    <source>
        <dbReference type="EMBL" id="PKI66175.1"/>
    </source>
</evidence>
<feature type="region of interest" description="Disordered" evidence="1">
    <location>
        <begin position="114"/>
        <end position="135"/>
    </location>
</feature>
<sequence>MQEKKGRRWGLRSWKKRRGLKKMGQWLHHGFRLHPRPATTLSALANVLDAATIATYLSLSAGLLSITPSAAVSPLSHFAFCPIETYIPRHHGHVRPSPYPPACASSRAHASRAKVTGPMSATEFRTAERPTQGRAFKPIPPLRLIPVCSPTRSPVRAF</sequence>
<dbReference type="AlphaFoldDB" id="A0A2I0KCA6"/>